<evidence type="ECO:0000313" key="8">
    <source>
        <dbReference type="Proteomes" id="UP001152795"/>
    </source>
</evidence>
<dbReference type="InterPro" id="IPR050637">
    <property type="entry name" value="NLRP_innate_immun_reg"/>
</dbReference>
<dbReference type="Proteomes" id="UP001152795">
    <property type="component" value="Unassembled WGS sequence"/>
</dbReference>
<dbReference type="InterPro" id="IPR032675">
    <property type="entry name" value="LRR_dom_sf"/>
</dbReference>
<dbReference type="Pfam" id="PF05729">
    <property type="entry name" value="NACHT"/>
    <property type="match status" value="1"/>
</dbReference>
<name>A0A7D9I4L0_PARCT</name>
<dbReference type="Gene3D" id="3.80.10.10">
    <property type="entry name" value="Ribonuclease Inhibitor"/>
    <property type="match status" value="1"/>
</dbReference>
<dbReference type="Gene3D" id="3.40.50.300">
    <property type="entry name" value="P-loop containing nucleotide triphosphate hydrolases"/>
    <property type="match status" value="1"/>
</dbReference>
<dbReference type="InterPro" id="IPR038359">
    <property type="entry name" value="Connexin_N_sf"/>
</dbReference>
<keyword evidence="4" id="KW-0547">Nucleotide-binding</keyword>
<comment type="caution">
    <text evidence="7">The sequence shown here is derived from an EMBL/GenBank/DDBJ whole genome shotgun (WGS) entry which is preliminary data.</text>
</comment>
<comment type="subcellular location">
    <subcellularLocation>
        <location evidence="1">Cytoplasm</location>
    </subcellularLocation>
</comment>
<dbReference type="InterPro" id="IPR007111">
    <property type="entry name" value="NACHT_NTPase"/>
</dbReference>
<dbReference type="InterPro" id="IPR027417">
    <property type="entry name" value="P-loop_NTPase"/>
</dbReference>
<feature type="domain" description="NACHT" evidence="6">
    <location>
        <begin position="568"/>
        <end position="722"/>
    </location>
</feature>
<protein>
    <recommendedName>
        <fullName evidence="6">NACHT domain-containing protein</fullName>
    </recommendedName>
</protein>
<evidence type="ECO:0000256" key="5">
    <source>
        <dbReference type="ARBA" id="ARBA00022840"/>
    </source>
</evidence>
<reference evidence="7" key="1">
    <citation type="submission" date="2020-04" db="EMBL/GenBank/DDBJ databases">
        <authorList>
            <person name="Alioto T."/>
            <person name="Alioto T."/>
            <person name="Gomez Garrido J."/>
        </authorList>
    </citation>
    <scope>NUCLEOTIDE SEQUENCE</scope>
    <source>
        <strain evidence="7">A484AB</strain>
    </source>
</reference>
<dbReference type="PANTHER" id="PTHR45690">
    <property type="entry name" value="NACHT, LRR AND PYD DOMAINS-CONTAINING PROTEIN 12"/>
    <property type="match status" value="1"/>
</dbReference>
<dbReference type="GO" id="GO:0005829">
    <property type="term" value="C:cytosol"/>
    <property type="evidence" value="ECO:0007669"/>
    <property type="project" value="UniProtKB-SubCell"/>
</dbReference>
<evidence type="ECO:0000313" key="7">
    <source>
        <dbReference type="EMBL" id="CAB3999041.1"/>
    </source>
</evidence>
<evidence type="ECO:0000256" key="4">
    <source>
        <dbReference type="ARBA" id="ARBA00022741"/>
    </source>
</evidence>
<dbReference type="Gene3D" id="1.20.1440.80">
    <property type="entry name" value="Gap junction channel protein cysteine-rich domain"/>
    <property type="match status" value="1"/>
</dbReference>
<evidence type="ECO:0000256" key="2">
    <source>
        <dbReference type="ARBA" id="ARBA00022490"/>
    </source>
</evidence>
<dbReference type="GO" id="GO:0005524">
    <property type="term" value="F:ATP binding"/>
    <property type="evidence" value="ECO:0007669"/>
    <property type="project" value="UniProtKB-KW"/>
</dbReference>
<keyword evidence="2" id="KW-0963">Cytoplasm</keyword>
<evidence type="ECO:0000256" key="3">
    <source>
        <dbReference type="ARBA" id="ARBA00022737"/>
    </source>
</evidence>
<organism evidence="7 8">
    <name type="scientific">Paramuricea clavata</name>
    <name type="common">Red gorgonian</name>
    <name type="synonym">Violescent sea-whip</name>
    <dbReference type="NCBI Taxonomy" id="317549"/>
    <lineage>
        <taxon>Eukaryota</taxon>
        <taxon>Metazoa</taxon>
        <taxon>Cnidaria</taxon>
        <taxon>Anthozoa</taxon>
        <taxon>Octocorallia</taxon>
        <taxon>Malacalcyonacea</taxon>
        <taxon>Plexauridae</taxon>
        <taxon>Paramuricea</taxon>
    </lineage>
</organism>
<gene>
    <name evidence="7" type="ORF">PACLA_8A032630</name>
</gene>
<dbReference type="PANTHER" id="PTHR45690:SF19">
    <property type="entry name" value="NACHT, LRR AND PYD DOMAINS-CONTAINING PROTEIN 3"/>
    <property type="match status" value="1"/>
</dbReference>
<sequence length="1127" mass="127625">MHSNNLFVVSCLLNINKNTLSWRFILPKLLCTNIKVHRPKFQRCSLLNIKMIDIVKDYLAPKRFGIVGYVCVIFHFLCGLVFTAVTAALRLSENGKFFCPVDVKSSATYKKQADQVCFARYDQAYNSPIPLYGFVLLSIDFTVLVSVIYSLLVWKRVDEIESSHERQTTQTNGKTVNCGQSNRKTVYVLNLYFVHLVLRGLFVIILTVLQHTYFYPNGFDFKFDCHVSPTDQVISNINTPTNSNASRNLNGTIVTCKNATASEKWVSGIFVSVINSIVAAVILVEVIYLLPRLPILNHHSGVGWSCDSKFVIEYLLGKQYNVPVQSQSLPDIESNPPHCSTQHYSIPDSVAQACSYSTMNDSIQDPRNQGIPDSIAQECTTMDCIDVHKKYVLKHSHPRIECLLDKQYNVPGESEPLLTSIENNPPHCSIQDYSTLDSVAQACSTLSDSIQDTRSQDTPDSIAQECTIIDNDIQDPGTEDCINFYKEQVLNRSRDPGIIYGPNVNIDDLYIDVAIHTGRALHNFPEEMKRHEIYDVYMKVPPYSVSLERIENLFYPNRDTKGKFPRSILVIGRPGIGKTVLTEKNSAWFNEDINKLINISLKTFLRFGTGLNEKNFESIYEEIAKEPQKAILIFDGLDEYHGDPISCLDQPRIIPNDPDAGMSAMNLFIKLALGDLLKEATVVVTSRPTADDFYSRLDFDRNVEIIGFTSDKIEEYVSRFCDNNNTSDLKAKTWNHIKSSSELLNLCYIPVNCFIVCVTFSGCLSDPRNKTGALPTTLTELYQTAIDHFEKHHHRNADRNSMAHEALKQLQRLAFLGMESGQLIFDQVLFDEQMKKSGLLNSLSNPIFPLQTQFCFIHLTIQEFLAARHVTETFAPPEIEQFILDYIAESGKWHLVLQFIAGLLGKKIKNFDREYKDCVFAFAESFEVDGGEIEVEYREVFIMKCLREADNEEITKEVCETTAINDLVELSNDPDVYDLSPSDWAAVTFVCKHMKRLAQLKLSGFAANCLPQVLGLLRERYLNKLELFSPVDCLVPDELVDQIFSALMELNCTFDHEHTKLTTLTLKDMSMTEAGLPIMCKFFENGHASQLKQLNLLHINGILSHEISKLCEVLNNGHCPNLTDLDL</sequence>
<keyword evidence="8" id="KW-1185">Reference proteome</keyword>
<proteinExistence type="predicted"/>
<dbReference type="SUPFAM" id="SSF52540">
    <property type="entry name" value="P-loop containing nucleoside triphosphate hydrolases"/>
    <property type="match status" value="1"/>
</dbReference>
<keyword evidence="5" id="KW-0067">ATP-binding</keyword>
<evidence type="ECO:0000259" key="6">
    <source>
        <dbReference type="Pfam" id="PF05729"/>
    </source>
</evidence>
<accession>A0A7D9I4L0</accession>
<evidence type="ECO:0000256" key="1">
    <source>
        <dbReference type="ARBA" id="ARBA00004496"/>
    </source>
</evidence>
<keyword evidence="3" id="KW-0677">Repeat</keyword>
<dbReference type="AlphaFoldDB" id="A0A7D9I4L0"/>
<dbReference type="OrthoDB" id="120976at2759"/>
<dbReference type="SUPFAM" id="SSF52047">
    <property type="entry name" value="RNI-like"/>
    <property type="match status" value="1"/>
</dbReference>
<dbReference type="EMBL" id="CACRXK020003502">
    <property type="protein sequence ID" value="CAB3999041.1"/>
    <property type="molecule type" value="Genomic_DNA"/>
</dbReference>